<accession>W7ENF0</accession>
<reference evidence="1 2" key="1">
    <citation type="journal article" date="2013" name="PLoS Genet.">
        <title>Comparative genome structure, secondary metabolite, and effector coding capacity across Cochliobolus pathogens.</title>
        <authorList>
            <person name="Condon B.J."/>
            <person name="Leng Y."/>
            <person name="Wu D."/>
            <person name="Bushley K.E."/>
            <person name="Ohm R.A."/>
            <person name="Otillar R."/>
            <person name="Martin J."/>
            <person name="Schackwitz W."/>
            <person name="Grimwood J."/>
            <person name="MohdZainudin N."/>
            <person name="Xue C."/>
            <person name="Wang R."/>
            <person name="Manning V.A."/>
            <person name="Dhillon B."/>
            <person name="Tu Z.J."/>
            <person name="Steffenson B.J."/>
            <person name="Salamov A."/>
            <person name="Sun H."/>
            <person name="Lowry S."/>
            <person name="LaButti K."/>
            <person name="Han J."/>
            <person name="Copeland A."/>
            <person name="Lindquist E."/>
            <person name="Barry K."/>
            <person name="Schmutz J."/>
            <person name="Baker S.E."/>
            <person name="Ciuffetti L.M."/>
            <person name="Grigoriev I.V."/>
            <person name="Zhong S."/>
            <person name="Turgeon B.G."/>
        </authorList>
    </citation>
    <scope>NUCLEOTIDE SEQUENCE [LARGE SCALE GENOMIC DNA]</scope>
    <source>
        <strain evidence="1 2">FI3</strain>
    </source>
</reference>
<gene>
    <name evidence="1" type="ORF">COCVIDRAFT_17019</name>
</gene>
<dbReference type="EMBL" id="KI968746">
    <property type="protein sequence ID" value="EUN25882.1"/>
    <property type="molecule type" value="Genomic_DNA"/>
</dbReference>
<protein>
    <submittedName>
        <fullName evidence="1">Uncharacterized protein</fullName>
    </submittedName>
</protein>
<proteinExistence type="predicted"/>
<evidence type="ECO:0000313" key="2">
    <source>
        <dbReference type="Proteomes" id="UP000054337"/>
    </source>
</evidence>
<dbReference type="GeneID" id="26251918"/>
<dbReference type="AlphaFoldDB" id="W7ENF0"/>
<evidence type="ECO:0000313" key="1">
    <source>
        <dbReference type="EMBL" id="EUN25882.1"/>
    </source>
</evidence>
<dbReference type="RefSeq" id="XP_014555410.1">
    <property type="nucleotide sequence ID" value="XM_014699924.1"/>
</dbReference>
<organism evidence="1 2">
    <name type="scientific">Bipolaris victoriae (strain FI3)</name>
    <name type="common">Victoria blight of oats agent</name>
    <name type="synonym">Cochliobolus victoriae</name>
    <dbReference type="NCBI Taxonomy" id="930091"/>
    <lineage>
        <taxon>Eukaryota</taxon>
        <taxon>Fungi</taxon>
        <taxon>Dikarya</taxon>
        <taxon>Ascomycota</taxon>
        <taxon>Pezizomycotina</taxon>
        <taxon>Dothideomycetes</taxon>
        <taxon>Pleosporomycetidae</taxon>
        <taxon>Pleosporales</taxon>
        <taxon>Pleosporineae</taxon>
        <taxon>Pleosporaceae</taxon>
        <taxon>Bipolaris</taxon>
    </lineage>
</organism>
<dbReference type="HOGENOM" id="CLU_1077646_0_0_1"/>
<keyword evidence="2" id="KW-1185">Reference proteome</keyword>
<sequence length="258" mass="28358">MSGEARITFEVHCAREAVVCPQTWVVKVGGSTSCMGVEENRFDGRQGGRHLHNSSSGALLTYVSGASALFQPSDHTEYGPVLRRCHAYYVVNFHSLRCHKTPSSPTTPTKCMDLPYHLELRADQLSAAYGLAHLHITRLISLFSSTAIHTIIEQVHRWYCLMWASRQHPIASPQLAQQAGNPSLFADRSIRTSGIVLGLKSPPPAQFRLWATCSPMHHPVICHHVVATPIGDVLADASLSIFYTSPRELTLAGILVRG</sequence>
<name>W7ENF0_BIPV3</name>
<dbReference type="Proteomes" id="UP000054337">
    <property type="component" value="Unassembled WGS sequence"/>
</dbReference>